<reference evidence="22 23" key="1">
    <citation type="submission" date="2018-10" db="EMBL/GenBank/DDBJ databases">
        <title>Genome assembly for a Yunnan-Guizhou Plateau 3E fish, Anabarilius grahami (Regan), and its evolutionary and genetic applications.</title>
        <authorList>
            <person name="Jiang W."/>
        </authorList>
    </citation>
    <scope>NUCLEOTIDE SEQUENCE [LARGE SCALE GENOMIC DNA]</scope>
    <source>
        <strain evidence="22">AG-KIZ</strain>
        <tissue evidence="22">Muscle</tissue>
    </source>
</reference>
<feature type="domain" description="CARD" evidence="21">
    <location>
        <begin position="428"/>
        <end position="483"/>
    </location>
</feature>
<evidence type="ECO:0000256" key="15">
    <source>
        <dbReference type="ARBA" id="ARBA00048509"/>
    </source>
</evidence>
<dbReference type="Gene3D" id="1.10.533.10">
    <property type="entry name" value="Death Domain, Fas"/>
    <property type="match status" value="1"/>
</dbReference>
<dbReference type="FunFam" id="1.20.1740.10:FF:000003">
    <property type="entry name" value="Y+L amino acid transporter 1 isoform X1"/>
    <property type="match status" value="1"/>
</dbReference>
<dbReference type="Gene3D" id="1.20.1740.10">
    <property type="entry name" value="Amino acid/polyamine transporter I"/>
    <property type="match status" value="1"/>
</dbReference>
<dbReference type="PANTHER" id="PTHR11785">
    <property type="entry name" value="AMINO ACID TRANSPORTER"/>
    <property type="match status" value="1"/>
</dbReference>
<evidence type="ECO:0000313" key="23">
    <source>
        <dbReference type="Proteomes" id="UP000281406"/>
    </source>
</evidence>
<feature type="transmembrane region" description="Helical" evidence="19">
    <location>
        <begin position="953"/>
        <end position="973"/>
    </location>
</feature>
<dbReference type="Pfam" id="PF07714">
    <property type="entry name" value="PK_Tyr_Ser-Thr"/>
    <property type="match status" value="1"/>
</dbReference>
<keyword evidence="3" id="KW-0813">Transport</keyword>
<evidence type="ECO:0000259" key="20">
    <source>
        <dbReference type="PROSITE" id="PS50011"/>
    </source>
</evidence>
<dbReference type="SUPFAM" id="SSF47986">
    <property type="entry name" value="DEATH domain"/>
    <property type="match status" value="1"/>
</dbReference>
<dbReference type="GO" id="GO:0015179">
    <property type="term" value="F:L-amino acid transmembrane transporter activity"/>
    <property type="evidence" value="ECO:0007669"/>
    <property type="project" value="TreeGrafter"/>
</dbReference>
<evidence type="ECO:0000256" key="3">
    <source>
        <dbReference type="ARBA" id="ARBA00022448"/>
    </source>
</evidence>
<evidence type="ECO:0000256" key="17">
    <source>
        <dbReference type="ARBA" id="ARBA00049476"/>
    </source>
</evidence>
<comment type="subcellular location">
    <subcellularLocation>
        <location evidence="1">Cell membrane</location>
        <topology evidence="1">Multi-pass membrane protein</topology>
    </subcellularLocation>
</comment>
<evidence type="ECO:0000256" key="7">
    <source>
        <dbReference type="ARBA" id="ARBA00022989"/>
    </source>
</evidence>
<dbReference type="InterPro" id="IPR050598">
    <property type="entry name" value="AminoAcid_Transporter"/>
</dbReference>
<keyword evidence="7 19" id="KW-1133">Transmembrane helix</keyword>
<evidence type="ECO:0000256" key="1">
    <source>
        <dbReference type="ARBA" id="ARBA00004651"/>
    </source>
</evidence>
<evidence type="ECO:0000256" key="18">
    <source>
        <dbReference type="ARBA" id="ARBA00049892"/>
    </source>
</evidence>
<organism evidence="22 23">
    <name type="scientific">Anabarilius grahami</name>
    <name type="common">Kanglang fish</name>
    <name type="synonym">Barilius grahami</name>
    <dbReference type="NCBI Taxonomy" id="495550"/>
    <lineage>
        <taxon>Eukaryota</taxon>
        <taxon>Metazoa</taxon>
        <taxon>Chordata</taxon>
        <taxon>Craniata</taxon>
        <taxon>Vertebrata</taxon>
        <taxon>Euteleostomi</taxon>
        <taxon>Actinopterygii</taxon>
        <taxon>Neopterygii</taxon>
        <taxon>Teleostei</taxon>
        <taxon>Ostariophysi</taxon>
        <taxon>Cypriniformes</taxon>
        <taxon>Xenocyprididae</taxon>
        <taxon>Xenocypridinae</taxon>
        <taxon>Xenocypridinae incertae sedis</taxon>
        <taxon>Anabarilius</taxon>
    </lineage>
</organism>
<evidence type="ECO:0000256" key="16">
    <source>
        <dbReference type="ARBA" id="ARBA00049090"/>
    </source>
</evidence>
<dbReference type="Proteomes" id="UP000281406">
    <property type="component" value="Unassembled WGS sequence"/>
</dbReference>
<comment type="catalytic activity">
    <reaction evidence="14">
        <text>L-histidine(out) + L-arginine(in) + Na(+)(out) = L-histidine(in) + L-arginine(out) + Na(+)(in)</text>
        <dbReference type="Rhea" id="RHEA:70839"/>
        <dbReference type="ChEBI" id="CHEBI:29101"/>
        <dbReference type="ChEBI" id="CHEBI:32682"/>
        <dbReference type="ChEBI" id="CHEBI:57595"/>
    </reaction>
</comment>
<keyword evidence="4" id="KW-1003">Cell membrane</keyword>
<evidence type="ECO:0000256" key="6">
    <source>
        <dbReference type="ARBA" id="ARBA00022970"/>
    </source>
</evidence>
<evidence type="ECO:0000259" key="21">
    <source>
        <dbReference type="PROSITE" id="PS50209"/>
    </source>
</evidence>
<feature type="transmembrane region" description="Helical" evidence="19">
    <location>
        <begin position="897"/>
        <end position="915"/>
    </location>
</feature>
<dbReference type="OrthoDB" id="10062876at2759"/>
<dbReference type="InterPro" id="IPR002293">
    <property type="entry name" value="AA/rel_permease1"/>
</dbReference>
<dbReference type="InterPro" id="IPR011029">
    <property type="entry name" value="DEATH-like_dom_sf"/>
</dbReference>
<evidence type="ECO:0000256" key="2">
    <source>
        <dbReference type="ARBA" id="ARBA00007040"/>
    </source>
</evidence>
<comment type="subunit">
    <text evidence="10">Disulfide-linked heterodimer with the amino acid transport protein SLC3A2/4F2hc.</text>
</comment>
<comment type="caution">
    <text evidence="22">The sequence shown here is derived from an EMBL/GenBank/DDBJ whole genome shotgun (WGS) entry which is preliminary data.</text>
</comment>
<dbReference type="GO" id="GO:0043123">
    <property type="term" value="P:positive regulation of canonical NF-kappaB signal transduction"/>
    <property type="evidence" value="ECO:0007669"/>
    <property type="project" value="UniProtKB-ARBA"/>
</dbReference>
<feature type="transmembrane region" description="Helical" evidence="19">
    <location>
        <begin position="554"/>
        <end position="574"/>
    </location>
</feature>
<evidence type="ECO:0000256" key="10">
    <source>
        <dbReference type="ARBA" id="ARBA00038768"/>
    </source>
</evidence>
<dbReference type="PROSITE" id="PS50011">
    <property type="entry name" value="PROTEIN_KINASE_DOM"/>
    <property type="match status" value="1"/>
</dbReference>
<comment type="catalytic activity">
    <reaction evidence="16">
        <text>L-lysine(out) + L-arginine(in) = L-lysine(in) + L-arginine(out)</text>
        <dbReference type="Rhea" id="RHEA:70827"/>
        <dbReference type="ChEBI" id="CHEBI:32551"/>
        <dbReference type="ChEBI" id="CHEBI:32682"/>
    </reaction>
</comment>
<dbReference type="InterPro" id="IPR000719">
    <property type="entry name" value="Prot_kinase_dom"/>
</dbReference>
<comment type="catalytic activity">
    <reaction evidence="15">
        <text>L-cysteine(out) + L-arginine(in) + Na(+)(out) = L-cysteine(in) + L-arginine(out) + Na(+)(in)</text>
        <dbReference type="Rhea" id="RHEA:70847"/>
        <dbReference type="ChEBI" id="CHEBI:29101"/>
        <dbReference type="ChEBI" id="CHEBI:32682"/>
        <dbReference type="ChEBI" id="CHEBI:35235"/>
    </reaction>
</comment>
<feature type="domain" description="Protein kinase" evidence="20">
    <location>
        <begin position="4"/>
        <end position="266"/>
    </location>
</feature>
<evidence type="ECO:0000256" key="9">
    <source>
        <dbReference type="ARBA" id="ARBA00035819"/>
    </source>
</evidence>
<dbReference type="AlphaFoldDB" id="A0A3N0XUF7"/>
<evidence type="ECO:0000256" key="14">
    <source>
        <dbReference type="ARBA" id="ARBA00047956"/>
    </source>
</evidence>
<feature type="transmembrane region" description="Helical" evidence="19">
    <location>
        <begin position="706"/>
        <end position="728"/>
    </location>
</feature>
<keyword evidence="23" id="KW-1185">Reference proteome</keyword>
<keyword evidence="5 19" id="KW-0812">Transmembrane</keyword>
<sequence length="1008" mass="111478">MAQVSHLQIINEKDLQNVVLVRTSVGACLRGHFERTGRKVAVKLIKDSKWTDRLKKVSGQVCSERLLLPLGVYTTHSPVGLVWDWMTEGSLDSILHETNLYPELSVALCLRILLDVAEGLAHIHAIPLPHGALKATNVLLDQQYRAKLCDWGQEIDMHLTTSNGRGPCYRDLAYVSPEVLQGAAPSVEADIYSFGVLLWETLNRKRPCEGIDQLQTKLELGFGVVLLPVMTPQNHALTQIIVRCLNSEPQKRPSAEECSVVLRTALAAFDPQTFTEDVLHLKKCKERRLQSCKMRSSWELPIELHNLEDNSCKGPTKNWTSKVIPQNETLPVSSLSAKGKPSLPMATRGCPQIGCFRDTGNSLVQSSNACSDQGFTQINGHCGISQRQSPTSLRSPCVSPTMLFQSTPQHNAGNQVKCELSVGRSCCQLLRERREAIVRCMTEGRLNNLLDVLRARHAMTRETYEIITAALTLTARTRCLLDICACLGENVAILVATTLDWIRPTRATFVSEHQRVRLWNRMENETESKKLNGQPEGPVTLSKPKESMQLKKEISLLNGISLIVGNMIGSGIFVSPKGVLIYSASYGLSLVIWAIGGIFSVVGALCYAELGTTITKSGASYAYILESFGGFIAFIRLWTSLLIIEPTSQAVIAITFANYLAQPLFPTCEPPYSASRLIAAACICLLTFINSAYVKWGTRVQDVFTYAKVLALIVIIITGIVKLCQGFTMNFEDSFQGSSRDPGDIALALYSALFSYSGWDTLNFVTEEIKNPERNLPLSIAISMPIVTIIYILTNVAYYAVLDMSAILASDAVAVTFADRTLGVMSWTIPIAVALSCYGGLNASIIAASRLFFVGAREGHLPDALSMIHMQRFTPCAMALIYLTVEDVFQLINYYSFSYWFFVGLSIAGQIYLRWKEPDRPRPLKLSLLYPIIFCMCVVFLVAVPLYSDTLNSLIGIAIALSGVPVYFLGIYLPESKRPPIITKLLNAITRFTQFTCFCVLTEMDTVD</sequence>
<protein>
    <recommendedName>
        <fullName evidence="11">Y+L amino acid transporter 2</fullName>
    </recommendedName>
    <alternativeName>
        <fullName evidence="13">Solute carrier family 7 member 6</fullName>
    </alternativeName>
    <alternativeName>
        <fullName evidence="12">y(+)L-type amino acid transporter 2</fullName>
    </alternativeName>
</protein>
<keyword evidence="8 19" id="KW-0472">Membrane</keyword>
<dbReference type="InterPro" id="IPR001315">
    <property type="entry name" value="CARD"/>
</dbReference>
<name>A0A3N0XUF7_ANAGA</name>
<dbReference type="GO" id="GO:0005886">
    <property type="term" value="C:plasma membrane"/>
    <property type="evidence" value="ECO:0007669"/>
    <property type="project" value="UniProtKB-SubCell"/>
</dbReference>
<evidence type="ECO:0000256" key="12">
    <source>
        <dbReference type="ARBA" id="ARBA00042001"/>
    </source>
</evidence>
<gene>
    <name evidence="22" type="ORF">DPX16_17996</name>
</gene>
<feature type="transmembrane region" description="Helical" evidence="19">
    <location>
        <begin position="827"/>
        <end position="853"/>
    </location>
</feature>
<dbReference type="GO" id="GO:0042981">
    <property type="term" value="P:regulation of apoptotic process"/>
    <property type="evidence" value="ECO:0007669"/>
    <property type="project" value="InterPro"/>
</dbReference>
<evidence type="ECO:0000313" key="22">
    <source>
        <dbReference type="EMBL" id="ROJ33174.1"/>
    </source>
</evidence>
<dbReference type="Pfam" id="PF13520">
    <property type="entry name" value="AA_permease_2"/>
    <property type="match status" value="1"/>
</dbReference>
<feature type="transmembrane region" description="Helical" evidence="19">
    <location>
        <begin position="778"/>
        <end position="801"/>
    </location>
</feature>
<dbReference type="Gene3D" id="1.10.510.10">
    <property type="entry name" value="Transferase(Phosphotransferase) domain 1"/>
    <property type="match status" value="1"/>
</dbReference>
<evidence type="ECO:0000256" key="4">
    <source>
        <dbReference type="ARBA" id="ARBA00022475"/>
    </source>
</evidence>
<accession>A0A3N0XUF7</accession>
<evidence type="ECO:0000256" key="11">
    <source>
        <dbReference type="ARBA" id="ARBA00039563"/>
    </source>
</evidence>
<dbReference type="SUPFAM" id="SSF56112">
    <property type="entry name" value="Protein kinase-like (PK-like)"/>
    <property type="match status" value="1"/>
</dbReference>
<comment type="catalytic activity">
    <reaction evidence="18">
        <text>L-glutamine(out) + L-arginine(in) + Na(+)(out) = L-glutamine(in) + L-arginine(out) + Na(+)(in)</text>
        <dbReference type="Rhea" id="RHEA:70835"/>
        <dbReference type="ChEBI" id="CHEBI:29101"/>
        <dbReference type="ChEBI" id="CHEBI:32682"/>
        <dbReference type="ChEBI" id="CHEBI:58359"/>
    </reaction>
</comment>
<evidence type="ECO:0000256" key="19">
    <source>
        <dbReference type="SAM" id="Phobius"/>
    </source>
</evidence>
<feature type="transmembrane region" description="Helical" evidence="19">
    <location>
        <begin position="674"/>
        <end position="694"/>
    </location>
</feature>
<dbReference type="GO" id="GO:0005524">
    <property type="term" value="F:ATP binding"/>
    <property type="evidence" value="ECO:0007669"/>
    <property type="project" value="InterPro"/>
</dbReference>
<feature type="transmembrane region" description="Helical" evidence="19">
    <location>
        <begin position="927"/>
        <end position="947"/>
    </location>
</feature>
<keyword evidence="6" id="KW-0029">Amino-acid transport</keyword>
<dbReference type="Pfam" id="PF00619">
    <property type="entry name" value="CARD"/>
    <property type="match status" value="1"/>
</dbReference>
<dbReference type="GO" id="GO:0031349">
    <property type="term" value="P:positive regulation of defense response"/>
    <property type="evidence" value="ECO:0007669"/>
    <property type="project" value="UniProtKB-ARBA"/>
</dbReference>
<proteinExistence type="inferred from homology"/>
<evidence type="ECO:0000256" key="8">
    <source>
        <dbReference type="ARBA" id="ARBA00023136"/>
    </source>
</evidence>
<feature type="transmembrane region" description="Helical" evidence="19">
    <location>
        <begin position="586"/>
        <end position="608"/>
    </location>
</feature>
<dbReference type="GO" id="GO:0004672">
    <property type="term" value="F:protein kinase activity"/>
    <property type="evidence" value="ECO:0007669"/>
    <property type="project" value="InterPro"/>
</dbReference>
<comment type="catalytic activity">
    <reaction evidence="17">
        <text>L-leucine(out) + L-arginine(in) + Na(+)(out) = L-leucine(in) + L-arginine(out) + Na(+)(in)</text>
        <dbReference type="Rhea" id="RHEA:70831"/>
        <dbReference type="ChEBI" id="CHEBI:29101"/>
        <dbReference type="ChEBI" id="CHEBI:32682"/>
        <dbReference type="ChEBI" id="CHEBI:57427"/>
    </reaction>
</comment>
<evidence type="ECO:0000256" key="5">
    <source>
        <dbReference type="ARBA" id="ARBA00022692"/>
    </source>
</evidence>
<dbReference type="InterPro" id="IPR011009">
    <property type="entry name" value="Kinase-like_dom_sf"/>
</dbReference>
<comment type="catalytic activity">
    <reaction evidence="9">
        <text>L-arginine(in) + L-methionine(out) + Na(+)(out) = L-arginine(out) + L-methionine(in) + Na(+)(in)</text>
        <dbReference type="Rhea" id="RHEA:70843"/>
        <dbReference type="ChEBI" id="CHEBI:29101"/>
        <dbReference type="ChEBI" id="CHEBI:32682"/>
        <dbReference type="ChEBI" id="CHEBI:57844"/>
    </reaction>
</comment>
<evidence type="ECO:0000256" key="13">
    <source>
        <dbReference type="ARBA" id="ARBA00042899"/>
    </source>
</evidence>
<dbReference type="InterPro" id="IPR001245">
    <property type="entry name" value="Ser-Thr/Tyr_kinase_cat_dom"/>
</dbReference>
<comment type="similarity">
    <text evidence="2">Belongs to the amino acid-polyamine-organocation (APC) superfamily. L-type amino acid transporter (LAT) (TC 2.A.3.8) family.</text>
</comment>
<feature type="transmembrane region" description="Helical" evidence="19">
    <location>
        <begin position="620"/>
        <end position="638"/>
    </location>
</feature>
<dbReference type="EMBL" id="RJVU01061675">
    <property type="protein sequence ID" value="ROJ33174.1"/>
    <property type="molecule type" value="Genomic_DNA"/>
</dbReference>
<dbReference type="PANTHER" id="PTHR11785:SF398">
    <property type="entry name" value="Y+L AMINO ACID TRANSPORTER 2"/>
    <property type="match status" value="1"/>
</dbReference>
<dbReference type="PROSITE" id="PS50209">
    <property type="entry name" value="CARD"/>
    <property type="match status" value="1"/>
</dbReference>